<keyword evidence="19" id="KW-1185">Reference proteome</keyword>
<dbReference type="Gene3D" id="1.10.8.50">
    <property type="match status" value="1"/>
</dbReference>
<dbReference type="FunFam" id="1.10.8.50:FF:000003">
    <property type="entry name" value="Formamidopyrimidine-DNA glycosylase"/>
    <property type="match status" value="1"/>
</dbReference>
<dbReference type="InterPro" id="IPR015887">
    <property type="entry name" value="DNA_glyclase_Znf_dom_DNA_BS"/>
</dbReference>
<dbReference type="NCBIfam" id="NF002211">
    <property type="entry name" value="PRK01103.1"/>
    <property type="match status" value="1"/>
</dbReference>
<comment type="caution">
    <text evidence="18">The sequence shown here is derived from an EMBL/GenBank/DDBJ whole genome shotgun (WGS) entry which is preliminary data.</text>
</comment>
<dbReference type="InterPro" id="IPR012319">
    <property type="entry name" value="FPG_cat"/>
</dbReference>
<dbReference type="SUPFAM" id="SSF81624">
    <property type="entry name" value="N-terminal domain of MutM-like DNA repair proteins"/>
    <property type="match status" value="1"/>
</dbReference>
<feature type="domain" description="FPG-type" evidence="16">
    <location>
        <begin position="242"/>
        <end position="276"/>
    </location>
</feature>
<feature type="binding site" evidence="15">
    <location>
        <position position="157"/>
    </location>
    <ligand>
        <name>DNA</name>
        <dbReference type="ChEBI" id="CHEBI:16991"/>
    </ligand>
</feature>
<dbReference type="EC" id="3.2.2.23" evidence="15"/>
<dbReference type="InterPro" id="IPR000214">
    <property type="entry name" value="Znf_DNA_glyclase/AP_lyase"/>
</dbReference>
<feature type="active site" description="Proton donor; for delta-elimination activity" evidence="15">
    <location>
        <position position="266"/>
    </location>
</feature>
<evidence type="ECO:0000313" key="18">
    <source>
        <dbReference type="EMBL" id="KDN96342.1"/>
    </source>
</evidence>
<feature type="active site" description="Proton donor; for beta-elimination activity" evidence="15">
    <location>
        <position position="58"/>
    </location>
</feature>
<evidence type="ECO:0000256" key="13">
    <source>
        <dbReference type="ARBA" id="ARBA00023295"/>
    </source>
</evidence>
<evidence type="ECO:0000259" key="16">
    <source>
        <dbReference type="PROSITE" id="PS51066"/>
    </source>
</evidence>
<keyword evidence="11 15" id="KW-0456">Lyase</keyword>
<dbReference type="PROSITE" id="PS51068">
    <property type="entry name" value="FPG_CAT"/>
    <property type="match status" value="1"/>
</dbReference>
<dbReference type="PANTHER" id="PTHR22993:SF9">
    <property type="entry name" value="FORMAMIDOPYRIMIDINE-DNA GLYCOSYLASE"/>
    <property type="match status" value="1"/>
</dbReference>
<dbReference type="InterPro" id="IPR010663">
    <property type="entry name" value="Znf_FPG/IleRS"/>
</dbReference>
<evidence type="ECO:0000256" key="2">
    <source>
        <dbReference type="ARBA" id="ARBA00009409"/>
    </source>
</evidence>
<keyword evidence="5 15" id="KW-0227">DNA damage</keyword>
<dbReference type="GO" id="GO:0006284">
    <property type="term" value="P:base-excision repair"/>
    <property type="evidence" value="ECO:0007669"/>
    <property type="project" value="InterPro"/>
</dbReference>
<comment type="catalytic activity">
    <reaction evidence="1 15">
        <text>Hydrolysis of DNA containing ring-opened 7-methylguanine residues, releasing 2,6-diamino-4-hydroxy-5-(N-methyl)formamidopyrimidine.</text>
        <dbReference type="EC" id="3.2.2.23"/>
    </reaction>
</comment>
<comment type="function">
    <text evidence="15">Involved in base excision repair of DNA damaged by oxidation or by mutagenic agents. Acts as DNA glycosylase that recognizes and removes damaged bases. Has a preference for oxidized purines, such as 7,8-dihydro-8-oxoguanine (8-oxoG). Has AP (apurinic/apyrimidinic) lyase activity and introduces nicks in the DNA strand. Cleaves the DNA backbone by beta-delta elimination to generate a single-strand break at the site of the removed base with both 3'- and 5'-phosphates.</text>
</comment>
<evidence type="ECO:0000256" key="5">
    <source>
        <dbReference type="ARBA" id="ARBA00022763"/>
    </source>
</evidence>
<evidence type="ECO:0000259" key="17">
    <source>
        <dbReference type="PROSITE" id="PS51068"/>
    </source>
</evidence>
<dbReference type="Proteomes" id="UP000027341">
    <property type="component" value="Unassembled WGS sequence"/>
</dbReference>
<dbReference type="AlphaFoldDB" id="A0A066ZS70"/>
<evidence type="ECO:0000256" key="9">
    <source>
        <dbReference type="ARBA" id="ARBA00023125"/>
    </source>
</evidence>
<evidence type="ECO:0000256" key="3">
    <source>
        <dbReference type="ARBA" id="ARBA00011245"/>
    </source>
</evidence>
<keyword evidence="13 15" id="KW-0326">Glycosidase</keyword>
<keyword evidence="7 15" id="KW-0378">Hydrolase</keyword>
<dbReference type="Pfam" id="PF06827">
    <property type="entry name" value="zf-FPG_IleRS"/>
    <property type="match status" value="1"/>
</dbReference>
<reference evidence="18 19" key="1">
    <citation type="submission" date="2014-04" db="EMBL/GenBank/DDBJ databases">
        <title>Draft genome sequence of Hydrogenovibrio marinus MH-110, a model organism for aerobic H2 metabolism.</title>
        <authorList>
            <person name="Cha H.J."/>
            <person name="Jo B.H."/>
            <person name="Hwang B.H."/>
        </authorList>
    </citation>
    <scope>NUCLEOTIDE SEQUENCE [LARGE SCALE GENOMIC DNA]</scope>
    <source>
        <strain evidence="18 19">MH-110</strain>
    </source>
</reference>
<feature type="active site" description="Schiff-base intermediate with DNA" evidence="15">
    <location>
        <position position="2"/>
    </location>
</feature>
<dbReference type="CDD" id="cd08966">
    <property type="entry name" value="EcFpg-like_N"/>
    <property type="match status" value="1"/>
</dbReference>
<evidence type="ECO:0000256" key="15">
    <source>
        <dbReference type="HAMAP-Rule" id="MF_00103"/>
    </source>
</evidence>
<evidence type="ECO:0000256" key="12">
    <source>
        <dbReference type="ARBA" id="ARBA00023268"/>
    </source>
</evidence>
<evidence type="ECO:0000256" key="7">
    <source>
        <dbReference type="ARBA" id="ARBA00022801"/>
    </source>
</evidence>
<gene>
    <name evidence="15" type="primary">mutM</name>
    <name evidence="15" type="synonym">fpg</name>
    <name evidence="18" type="ORF">EI16_08695</name>
</gene>
<dbReference type="STRING" id="28885.EI16_08695"/>
<dbReference type="GO" id="GO:0008270">
    <property type="term" value="F:zinc ion binding"/>
    <property type="evidence" value="ECO:0007669"/>
    <property type="project" value="UniProtKB-UniRule"/>
</dbReference>
<dbReference type="Gene3D" id="3.20.190.10">
    <property type="entry name" value="MutM-like, N-terminal"/>
    <property type="match status" value="1"/>
</dbReference>
<dbReference type="RefSeq" id="WP_029912305.1">
    <property type="nucleotide sequence ID" value="NZ_AP020335.1"/>
</dbReference>
<dbReference type="EMBL" id="JMIU01000001">
    <property type="protein sequence ID" value="KDN96342.1"/>
    <property type="molecule type" value="Genomic_DNA"/>
</dbReference>
<dbReference type="HAMAP" id="MF_00103">
    <property type="entry name" value="Fapy_DNA_glycosyl"/>
    <property type="match status" value="1"/>
</dbReference>
<proteinExistence type="inferred from homology"/>
<dbReference type="InterPro" id="IPR020629">
    <property type="entry name" value="FPG_Glyclase"/>
</dbReference>
<evidence type="ECO:0000256" key="14">
    <source>
        <dbReference type="ARBA" id="ARBA00044632"/>
    </source>
</evidence>
<sequence>MPELPEVETTLRGIQPKTEGQHIQKIIIRNPKLRWPVESHLTETLPGKKLSKISRRAKYLLLTLTDDNGTESHLILHLGMSGNLRVLPQDTPHQKHDHIDVLFDNGFMLRYHDPRRFGAFLWTDEPIETHPLLTHLAPEPLTDAFNTDELFQHMKGKTSAIKAIIMNNRYAVGVGNIYANESLFLSGIHPQTPANTLTRAQTNTLVSNIKLVLAKAIEQGGTTLKDFLTPDGKPGYFKQELNVYGRQDEACPVCGTPIVRITQNQRASYFCPKCQPALKP</sequence>
<evidence type="ECO:0000256" key="10">
    <source>
        <dbReference type="ARBA" id="ARBA00023204"/>
    </source>
</evidence>
<dbReference type="SMART" id="SM00898">
    <property type="entry name" value="Fapy_DNA_glyco"/>
    <property type="match status" value="1"/>
</dbReference>
<comment type="subunit">
    <text evidence="3 15">Monomer.</text>
</comment>
<dbReference type="PROSITE" id="PS51066">
    <property type="entry name" value="ZF_FPG_2"/>
    <property type="match status" value="1"/>
</dbReference>
<dbReference type="SUPFAM" id="SSF57716">
    <property type="entry name" value="Glucocorticoid receptor-like (DNA-binding domain)"/>
    <property type="match status" value="1"/>
</dbReference>
<feature type="domain" description="Formamidopyrimidine-DNA glycosylase catalytic" evidence="17">
    <location>
        <begin position="2"/>
        <end position="118"/>
    </location>
</feature>
<evidence type="ECO:0000256" key="11">
    <source>
        <dbReference type="ARBA" id="ARBA00023239"/>
    </source>
</evidence>
<dbReference type="Pfam" id="PF06831">
    <property type="entry name" value="H2TH"/>
    <property type="match status" value="1"/>
</dbReference>
<feature type="binding site" evidence="15">
    <location>
        <position position="96"/>
    </location>
    <ligand>
        <name>DNA</name>
        <dbReference type="ChEBI" id="CHEBI:16991"/>
    </ligand>
</feature>
<dbReference type="InterPro" id="IPR015886">
    <property type="entry name" value="H2TH_FPG"/>
</dbReference>
<dbReference type="SUPFAM" id="SSF46946">
    <property type="entry name" value="S13-like H2TH domain"/>
    <property type="match status" value="1"/>
</dbReference>
<dbReference type="GO" id="GO:0003684">
    <property type="term" value="F:damaged DNA binding"/>
    <property type="evidence" value="ECO:0007669"/>
    <property type="project" value="InterPro"/>
</dbReference>
<keyword evidence="8 15" id="KW-0862">Zinc</keyword>
<evidence type="ECO:0000256" key="6">
    <source>
        <dbReference type="ARBA" id="ARBA00022771"/>
    </source>
</evidence>
<name>A0A066ZS70_HYDMR</name>
<comment type="catalytic activity">
    <reaction evidence="14 15">
        <text>2'-deoxyribonucleotide-(2'-deoxyribose 5'-phosphate)-2'-deoxyribonucleotide-DNA = a 3'-end 2'-deoxyribonucleotide-(2,3-dehydro-2,3-deoxyribose 5'-phosphate)-DNA + a 5'-end 5'-phospho-2'-deoxyribonucleoside-DNA + H(+)</text>
        <dbReference type="Rhea" id="RHEA:66592"/>
        <dbReference type="Rhea" id="RHEA-COMP:13180"/>
        <dbReference type="Rhea" id="RHEA-COMP:16897"/>
        <dbReference type="Rhea" id="RHEA-COMP:17067"/>
        <dbReference type="ChEBI" id="CHEBI:15378"/>
        <dbReference type="ChEBI" id="CHEBI:136412"/>
        <dbReference type="ChEBI" id="CHEBI:157695"/>
        <dbReference type="ChEBI" id="CHEBI:167181"/>
        <dbReference type="EC" id="4.2.99.18"/>
    </reaction>
</comment>
<feature type="binding site" evidence="15">
    <location>
        <position position="115"/>
    </location>
    <ligand>
        <name>DNA</name>
        <dbReference type="ChEBI" id="CHEBI:16991"/>
    </ligand>
</feature>
<keyword evidence="4 15" id="KW-0479">Metal-binding</keyword>
<dbReference type="FunFam" id="3.20.190.10:FF:000001">
    <property type="entry name" value="Formamidopyrimidine-DNA glycosylase"/>
    <property type="match status" value="1"/>
</dbReference>
<keyword evidence="10 15" id="KW-0234">DNA repair</keyword>
<accession>A0A066ZS70</accession>
<evidence type="ECO:0000256" key="1">
    <source>
        <dbReference type="ARBA" id="ARBA00001668"/>
    </source>
</evidence>
<dbReference type="EC" id="4.2.99.18" evidence="15"/>
<dbReference type="PROSITE" id="PS01242">
    <property type="entry name" value="ZF_FPG_1"/>
    <property type="match status" value="1"/>
</dbReference>
<dbReference type="InterPro" id="IPR010979">
    <property type="entry name" value="Ribosomal_uS13-like_H2TH"/>
</dbReference>
<feature type="active site" description="Proton donor" evidence="15">
    <location>
        <position position="3"/>
    </location>
</feature>
<evidence type="ECO:0000256" key="8">
    <source>
        <dbReference type="ARBA" id="ARBA00022833"/>
    </source>
</evidence>
<dbReference type="PANTHER" id="PTHR22993">
    <property type="entry name" value="FORMAMIDOPYRIMIDINE-DNA GLYCOSYLASE"/>
    <property type="match status" value="1"/>
</dbReference>
<dbReference type="NCBIfam" id="TIGR00577">
    <property type="entry name" value="fpg"/>
    <property type="match status" value="1"/>
</dbReference>
<dbReference type="SMART" id="SM01232">
    <property type="entry name" value="H2TH"/>
    <property type="match status" value="1"/>
</dbReference>
<comment type="cofactor">
    <cofactor evidence="15">
        <name>Zn(2+)</name>
        <dbReference type="ChEBI" id="CHEBI:29105"/>
    </cofactor>
    <text evidence="15">Binds 1 zinc ion per subunit.</text>
</comment>
<organism evidence="18 19">
    <name type="scientific">Hydrogenovibrio marinus</name>
    <dbReference type="NCBI Taxonomy" id="28885"/>
    <lineage>
        <taxon>Bacteria</taxon>
        <taxon>Pseudomonadati</taxon>
        <taxon>Pseudomonadota</taxon>
        <taxon>Gammaproteobacteria</taxon>
        <taxon>Thiotrichales</taxon>
        <taxon>Piscirickettsiaceae</taxon>
        <taxon>Hydrogenovibrio</taxon>
    </lineage>
</organism>
<keyword evidence="9 15" id="KW-0238">DNA-binding</keyword>
<dbReference type="InterPro" id="IPR035937">
    <property type="entry name" value="FPG_N"/>
</dbReference>
<evidence type="ECO:0000256" key="4">
    <source>
        <dbReference type="ARBA" id="ARBA00022723"/>
    </source>
</evidence>
<evidence type="ECO:0000313" key="19">
    <source>
        <dbReference type="Proteomes" id="UP000027341"/>
    </source>
</evidence>
<keyword evidence="12 15" id="KW-0511">Multifunctional enzyme</keyword>
<keyword evidence="6 15" id="KW-0863">Zinc-finger</keyword>
<protein>
    <recommendedName>
        <fullName evidence="15">Formamidopyrimidine-DNA glycosylase</fullName>
        <shortName evidence="15">Fapy-DNA glycosylase</shortName>
        <ecNumber evidence="15">3.2.2.23</ecNumber>
    </recommendedName>
    <alternativeName>
        <fullName evidence="15">DNA-(apurinic or apyrimidinic site) lyase MutM</fullName>
        <shortName evidence="15">AP lyase MutM</shortName>
        <ecNumber evidence="15">4.2.99.18</ecNumber>
    </alternativeName>
</protein>
<dbReference type="GO" id="GO:0140078">
    <property type="term" value="F:class I DNA-(apurinic or apyrimidinic site) endonuclease activity"/>
    <property type="evidence" value="ECO:0007669"/>
    <property type="project" value="UniProtKB-EC"/>
</dbReference>
<comment type="similarity">
    <text evidence="2 15">Belongs to the FPG family.</text>
</comment>
<dbReference type="Pfam" id="PF01149">
    <property type="entry name" value="Fapy_DNA_glyco"/>
    <property type="match status" value="1"/>
</dbReference>
<dbReference type="GO" id="GO:0034039">
    <property type="term" value="F:8-oxo-7,8-dihydroguanine DNA N-glycosylase activity"/>
    <property type="evidence" value="ECO:0007669"/>
    <property type="project" value="TreeGrafter"/>
</dbReference>